<comment type="caution">
    <text evidence="3">The sequence shown here is derived from an EMBL/GenBank/DDBJ whole genome shotgun (WGS) entry which is preliminary data.</text>
</comment>
<dbReference type="Gene3D" id="3.90.1150.10">
    <property type="entry name" value="Aspartate Aminotransferase, domain 1"/>
    <property type="match status" value="1"/>
</dbReference>
<dbReference type="SUPFAM" id="SSF53383">
    <property type="entry name" value="PLP-dependent transferases"/>
    <property type="match status" value="1"/>
</dbReference>
<dbReference type="InterPro" id="IPR015422">
    <property type="entry name" value="PyrdxlP-dep_Trfase_small"/>
</dbReference>
<proteinExistence type="predicted"/>
<dbReference type="EMBL" id="JASMQC010000011">
    <property type="protein sequence ID" value="KAK1941684.1"/>
    <property type="molecule type" value="Genomic_DNA"/>
</dbReference>
<evidence type="ECO:0000256" key="1">
    <source>
        <dbReference type="ARBA" id="ARBA00001933"/>
    </source>
</evidence>
<dbReference type="PANTHER" id="PTHR13693">
    <property type="entry name" value="CLASS II AMINOTRANSFERASE/8-AMINO-7-OXONONANOATE SYNTHASE"/>
    <property type="match status" value="1"/>
</dbReference>
<dbReference type="AlphaFoldDB" id="A0AAD9GMQ1"/>
<dbReference type="InterPro" id="IPR050087">
    <property type="entry name" value="AON_synthase_class-II"/>
</dbReference>
<dbReference type="GO" id="GO:0004758">
    <property type="term" value="F:serine C-palmitoyltransferase activity"/>
    <property type="evidence" value="ECO:0007669"/>
    <property type="project" value="TreeGrafter"/>
</dbReference>
<dbReference type="PANTHER" id="PTHR13693:SF3">
    <property type="entry name" value="LD36009P"/>
    <property type="match status" value="1"/>
</dbReference>
<keyword evidence="4" id="KW-1185">Reference proteome</keyword>
<comment type="cofactor">
    <cofactor evidence="1">
        <name>pyridoxal 5'-phosphate</name>
        <dbReference type="ChEBI" id="CHEBI:597326"/>
    </cofactor>
</comment>
<dbReference type="GO" id="GO:0046512">
    <property type="term" value="P:sphingosine biosynthetic process"/>
    <property type="evidence" value="ECO:0007669"/>
    <property type="project" value="TreeGrafter"/>
</dbReference>
<name>A0AAD9GMQ1_9STRA</name>
<sequence length="71" mass="8080">MLYVLSDYSPACLRKNLAIVSVAFPATPFLLSRVRFCISAAHTKEDLDEALRTIKELSEEYRIRYSSHICG</sequence>
<protein>
    <submittedName>
        <fullName evidence="3">Serine palmitoyltransferase 2</fullName>
    </submittedName>
</protein>
<accession>A0AAD9GMQ1</accession>
<evidence type="ECO:0000256" key="2">
    <source>
        <dbReference type="ARBA" id="ARBA00022679"/>
    </source>
</evidence>
<organism evidence="3 4">
    <name type="scientific">Phytophthora citrophthora</name>
    <dbReference type="NCBI Taxonomy" id="4793"/>
    <lineage>
        <taxon>Eukaryota</taxon>
        <taxon>Sar</taxon>
        <taxon>Stramenopiles</taxon>
        <taxon>Oomycota</taxon>
        <taxon>Peronosporomycetes</taxon>
        <taxon>Peronosporales</taxon>
        <taxon>Peronosporaceae</taxon>
        <taxon>Phytophthora</taxon>
    </lineage>
</organism>
<dbReference type="Proteomes" id="UP001259832">
    <property type="component" value="Unassembled WGS sequence"/>
</dbReference>
<evidence type="ECO:0000313" key="3">
    <source>
        <dbReference type="EMBL" id="KAK1941684.1"/>
    </source>
</evidence>
<dbReference type="InterPro" id="IPR015424">
    <property type="entry name" value="PyrdxlP-dep_Trfase"/>
</dbReference>
<reference evidence="3" key="1">
    <citation type="submission" date="2023-08" db="EMBL/GenBank/DDBJ databases">
        <title>Reference Genome Resource for the Citrus Pathogen Phytophthora citrophthora.</title>
        <authorList>
            <person name="Moller H."/>
            <person name="Coetzee B."/>
            <person name="Rose L.J."/>
            <person name="Van Niekerk J.M."/>
        </authorList>
    </citation>
    <scope>NUCLEOTIDE SEQUENCE</scope>
    <source>
        <strain evidence="3">STE-U-9442</strain>
    </source>
</reference>
<dbReference type="GO" id="GO:0046513">
    <property type="term" value="P:ceramide biosynthetic process"/>
    <property type="evidence" value="ECO:0007669"/>
    <property type="project" value="TreeGrafter"/>
</dbReference>
<evidence type="ECO:0000313" key="4">
    <source>
        <dbReference type="Proteomes" id="UP001259832"/>
    </source>
</evidence>
<dbReference type="GO" id="GO:0017059">
    <property type="term" value="C:serine palmitoyltransferase complex"/>
    <property type="evidence" value="ECO:0007669"/>
    <property type="project" value="TreeGrafter"/>
</dbReference>
<keyword evidence="2" id="KW-0808">Transferase</keyword>
<dbReference type="GO" id="GO:0016020">
    <property type="term" value="C:membrane"/>
    <property type="evidence" value="ECO:0007669"/>
    <property type="project" value="GOC"/>
</dbReference>
<gene>
    <name evidence="3" type="ORF">P3T76_006748</name>
</gene>